<keyword evidence="15 19" id="KW-0560">Oxidoreductase</keyword>
<evidence type="ECO:0000256" key="1">
    <source>
        <dbReference type="ARBA" id="ARBA00004533"/>
    </source>
</evidence>
<dbReference type="InterPro" id="IPR004678">
    <property type="entry name" value="Cyt_c_oxidase_cbb3_su3"/>
</dbReference>
<dbReference type="STRING" id="156889.Mmc1_2355"/>
<comment type="cofactor">
    <cofactor evidence="19 20">
        <name>heme c</name>
        <dbReference type="ChEBI" id="CHEBI:61717"/>
    </cofactor>
    <text evidence="19 20">Binds 2 heme C groups per subunit.</text>
</comment>
<feature type="binding site" description="covalent" evidence="20">
    <location>
        <position position="218"/>
    </location>
    <ligand>
        <name>heme c</name>
        <dbReference type="ChEBI" id="CHEBI:61717"/>
        <label>2</label>
    </ligand>
</feature>
<dbReference type="GO" id="GO:0005886">
    <property type="term" value="C:plasma membrane"/>
    <property type="evidence" value="ECO:0007669"/>
    <property type="project" value="UniProtKB-SubCell"/>
</dbReference>
<evidence type="ECO:0000256" key="12">
    <source>
        <dbReference type="ARBA" id="ARBA00022781"/>
    </source>
</evidence>
<dbReference type="GO" id="GO:0046872">
    <property type="term" value="F:metal ion binding"/>
    <property type="evidence" value="ECO:0007669"/>
    <property type="project" value="UniProtKB-KW"/>
</dbReference>
<evidence type="ECO:0000256" key="15">
    <source>
        <dbReference type="ARBA" id="ARBA00023002"/>
    </source>
</evidence>
<evidence type="ECO:0000256" key="10">
    <source>
        <dbReference type="ARBA" id="ARBA00022723"/>
    </source>
</evidence>
<dbReference type="Gene3D" id="1.10.760.10">
    <property type="entry name" value="Cytochrome c-like domain"/>
    <property type="match status" value="2"/>
</dbReference>
<keyword evidence="10 19" id="KW-0479">Metal-binding</keyword>
<dbReference type="eggNOG" id="COG2010">
    <property type="taxonomic scope" value="Bacteria"/>
</dbReference>
<evidence type="ECO:0000256" key="6">
    <source>
        <dbReference type="ARBA" id="ARBA00022519"/>
    </source>
</evidence>
<dbReference type="PANTHER" id="PTHR33751">
    <property type="entry name" value="CBB3-TYPE CYTOCHROME C OXIDASE SUBUNIT FIXP"/>
    <property type="match status" value="1"/>
</dbReference>
<feature type="domain" description="Cytochrome c" evidence="23">
    <location>
        <begin position="200"/>
        <end position="301"/>
    </location>
</feature>
<dbReference type="AlphaFoldDB" id="A0LA62"/>
<evidence type="ECO:0000259" key="23">
    <source>
        <dbReference type="PROSITE" id="PS51007"/>
    </source>
</evidence>
<dbReference type="GO" id="GO:0020037">
    <property type="term" value="F:heme binding"/>
    <property type="evidence" value="ECO:0007669"/>
    <property type="project" value="InterPro"/>
</dbReference>
<feature type="domain" description="Cytochrome c" evidence="23">
    <location>
        <begin position="109"/>
        <end position="193"/>
    </location>
</feature>
<keyword evidence="5 19" id="KW-1003">Cell membrane</keyword>
<feature type="binding site" description="covalent" evidence="20">
    <location>
        <position position="122"/>
    </location>
    <ligand>
        <name>heme c</name>
        <dbReference type="ChEBI" id="CHEBI:61717"/>
        <label>1</label>
    </ligand>
</feature>
<feature type="region of interest" description="Disordered" evidence="21">
    <location>
        <begin position="1"/>
        <end position="20"/>
    </location>
</feature>
<evidence type="ECO:0000256" key="5">
    <source>
        <dbReference type="ARBA" id="ARBA00022475"/>
    </source>
</evidence>
<keyword evidence="14 22" id="KW-1133">Transmembrane helix</keyword>
<evidence type="ECO:0000256" key="7">
    <source>
        <dbReference type="ARBA" id="ARBA00022617"/>
    </source>
</evidence>
<dbReference type="RefSeq" id="WP_011713976.1">
    <property type="nucleotide sequence ID" value="NC_008576.1"/>
</dbReference>
<evidence type="ECO:0000256" key="19">
    <source>
        <dbReference type="PIRNR" id="PIRNR000006"/>
    </source>
</evidence>
<evidence type="ECO:0000256" key="4">
    <source>
        <dbReference type="ARBA" id="ARBA00022448"/>
    </source>
</evidence>
<dbReference type="PANTHER" id="PTHR33751:SF1">
    <property type="entry name" value="CBB3-TYPE CYTOCHROME C OXIDASE SUBUNIT FIXP"/>
    <property type="match status" value="1"/>
</dbReference>
<organism evidence="24 25">
    <name type="scientific">Magnetococcus marinus (strain ATCC BAA-1437 / JCM 17883 / MC-1)</name>
    <dbReference type="NCBI Taxonomy" id="156889"/>
    <lineage>
        <taxon>Bacteria</taxon>
        <taxon>Pseudomonadati</taxon>
        <taxon>Pseudomonadota</taxon>
        <taxon>Magnetococcia</taxon>
        <taxon>Magnetococcales</taxon>
        <taxon>Magnetococcaceae</taxon>
        <taxon>Magnetococcus</taxon>
    </lineage>
</organism>
<reference evidence="24 25" key="2">
    <citation type="journal article" date="2012" name="Int. J. Syst. Evol. Microbiol.">
        <title>Magnetococcus marinus gen. nov., sp. nov., a marine, magnetotactic bacterium that represents a novel lineage (Magnetococcaceae fam. nov.; Magnetococcales ord. nov.) at the base of the Alphaproteobacteria.</title>
        <authorList>
            <person name="Bazylinski D.A."/>
            <person name="Williams T.J."/>
            <person name="Lefevre C.T."/>
            <person name="Berg R.J."/>
            <person name="Zhang C.L."/>
            <person name="Bowser S.S."/>
            <person name="Dean A.J."/>
            <person name="Beveridge T.J."/>
        </authorList>
    </citation>
    <scope>NUCLEOTIDE SEQUENCE [LARGE SCALE GENOMIC DNA]</scope>
    <source>
        <strain evidence="25">ATCC BAA-1437 / JCM 17883 / MC-1</strain>
    </source>
</reference>
<protein>
    <recommendedName>
        <fullName evidence="19">Cbb3-type cytochrome c oxidase subunit</fullName>
    </recommendedName>
</protein>
<comment type="subcellular location">
    <subcellularLocation>
        <location evidence="1 19">Cell inner membrane</location>
    </subcellularLocation>
</comment>
<keyword evidence="6 19" id="KW-0997">Cell inner membrane</keyword>
<gene>
    <name evidence="24" type="ordered locus">Mmc1_2355</name>
</gene>
<dbReference type="PROSITE" id="PS51007">
    <property type="entry name" value="CYTC"/>
    <property type="match status" value="2"/>
</dbReference>
<comment type="similarity">
    <text evidence="3 19">Belongs to the CcoP / FixP family.</text>
</comment>
<dbReference type="OrthoDB" id="9811281at2"/>
<evidence type="ECO:0000256" key="14">
    <source>
        <dbReference type="ARBA" id="ARBA00022989"/>
    </source>
</evidence>
<feature type="transmembrane region" description="Helical" evidence="22">
    <location>
        <begin position="33"/>
        <end position="55"/>
    </location>
</feature>
<dbReference type="Pfam" id="PF14715">
    <property type="entry name" value="FixP_N"/>
    <property type="match status" value="1"/>
</dbReference>
<evidence type="ECO:0000256" key="8">
    <source>
        <dbReference type="ARBA" id="ARBA00022660"/>
    </source>
</evidence>
<evidence type="ECO:0000256" key="2">
    <source>
        <dbReference type="ARBA" id="ARBA00004673"/>
    </source>
</evidence>
<evidence type="ECO:0000256" key="9">
    <source>
        <dbReference type="ARBA" id="ARBA00022692"/>
    </source>
</evidence>
<evidence type="ECO:0000313" key="24">
    <source>
        <dbReference type="EMBL" id="ABK44855.1"/>
    </source>
</evidence>
<dbReference type="SUPFAM" id="SSF46626">
    <property type="entry name" value="Cytochrome c"/>
    <property type="match status" value="2"/>
</dbReference>
<evidence type="ECO:0000256" key="11">
    <source>
        <dbReference type="ARBA" id="ARBA00022737"/>
    </source>
</evidence>
<dbReference type="InterPro" id="IPR038414">
    <property type="entry name" value="CcoP_N_sf"/>
</dbReference>
<comment type="subunit">
    <text evidence="19">Component of the cbb3-type cytochrome c oxidase.</text>
</comment>
<proteinExistence type="inferred from homology"/>
<dbReference type="UniPathway" id="UPA00705"/>
<feature type="binding site" description="covalent" evidence="20">
    <location>
        <position position="215"/>
    </location>
    <ligand>
        <name>heme c</name>
        <dbReference type="ChEBI" id="CHEBI:61717"/>
        <label>2</label>
    </ligand>
</feature>
<keyword evidence="11" id="KW-0677">Repeat</keyword>
<dbReference type="InterPro" id="IPR032858">
    <property type="entry name" value="CcoP_N"/>
</dbReference>
<dbReference type="PIRSF" id="PIRSF000006">
    <property type="entry name" value="Cbb3-Cox_fixP"/>
    <property type="match status" value="1"/>
</dbReference>
<keyword evidence="13 19" id="KW-0249">Electron transport</keyword>
<dbReference type="GO" id="GO:0009055">
    <property type="term" value="F:electron transfer activity"/>
    <property type="evidence" value="ECO:0007669"/>
    <property type="project" value="InterPro"/>
</dbReference>
<keyword evidence="7 19" id="KW-0349">Heme</keyword>
<keyword evidence="4 19" id="KW-0813">Transport</keyword>
<feature type="binding site" description="covalent" evidence="20">
    <location>
        <position position="125"/>
    </location>
    <ligand>
        <name>heme c</name>
        <dbReference type="ChEBI" id="CHEBI:61717"/>
        <label>1</label>
    </ligand>
</feature>
<dbReference type="Proteomes" id="UP000002586">
    <property type="component" value="Chromosome"/>
</dbReference>
<comment type="pathway">
    <text evidence="2 19">Energy metabolism; oxidative phosphorylation.</text>
</comment>
<keyword evidence="18 19" id="KW-0472">Membrane</keyword>
<dbReference type="HOGENOM" id="CLU_047545_2_0_5"/>
<evidence type="ECO:0000256" key="18">
    <source>
        <dbReference type="ARBA" id="ARBA00023136"/>
    </source>
</evidence>
<comment type="function">
    <text evidence="19">C-type cytochrome. Part of the cbb3-type cytochrome c oxidase complex.</text>
</comment>
<evidence type="ECO:0000256" key="17">
    <source>
        <dbReference type="ARBA" id="ARBA00023065"/>
    </source>
</evidence>
<evidence type="ECO:0000256" key="16">
    <source>
        <dbReference type="ARBA" id="ARBA00023004"/>
    </source>
</evidence>
<evidence type="ECO:0000313" key="25">
    <source>
        <dbReference type="Proteomes" id="UP000002586"/>
    </source>
</evidence>
<dbReference type="GO" id="GO:0006119">
    <property type="term" value="P:oxidative phosphorylation"/>
    <property type="evidence" value="ECO:0007669"/>
    <property type="project" value="UniProtKB-UniPathway"/>
</dbReference>
<evidence type="ECO:0000256" key="20">
    <source>
        <dbReference type="PIRSR" id="PIRSR000006-2"/>
    </source>
</evidence>
<keyword evidence="12 19" id="KW-0375">Hydrogen ion transport</keyword>
<reference evidence="25" key="1">
    <citation type="journal article" date="2009" name="Appl. Environ. Microbiol.">
        <title>Complete genome sequence of the chemolithoautotrophic marine magnetotactic coccus strain MC-1.</title>
        <authorList>
            <person name="Schubbe S."/>
            <person name="Williams T.J."/>
            <person name="Xie G."/>
            <person name="Kiss H.E."/>
            <person name="Brettin T.S."/>
            <person name="Martinez D."/>
            <person name="Ross C.A."/>
            <person name="Schuler D."/>
            <person name="Cox B.L."/>
            <person name="Nealson K.H."/>
            <person name="Bazylinski D.A."/>
        </authorList>
    </citation>
    <scope>NUCLEOTIDE SEQUENCE [LARGE SCALE GENOMIC DNA]</scope>
    <source>
        <strain evidence="25">ATCC BAA-1437 / JCM 17883 / MC-1</strain>
    </source>
</reference>
<dbReference type="InterPro" id="IPR009056">
    <property type="entry name" value="Cyt_c-like_dom"/>
</dbReference>
<keyword evidence="17 19" id="KW-0406">Ion transport</keyword>
<evidence type="ECO:0000256" key="13">
    <source>
        <dbReference type="ARBA" id="ARBA00022982"/>
    </source>
</evidence>
<accession>A0LA62</accession>
<name>A0LA62_MAGMM</name>
<dbReference type="InterPro" id="IPR050597">
    <property type="entry name" value="Cytochrome_c_Oxidase_Subunit"/>
</dbReference>
<evidence type="ECO:0000256" key="22">
    <source>
        <dbReference type="SAM" id="Phobius"/>
    </source>
</evidence>
<dbReference type="GO" id="GO:1902600">
    <property type="term" value="P:proton transmembrane transport"/>
    <property type="evidence" value="ECO:0007669"/>
    <property type="project" value="UniProtKB-KW"/>
</dbReference>
<keyword evidence="16 19" id="KW-0408">Iron</keyword>
<dbReference type="NCBIfam" id="TIGR00782">
    <property type="entry name" value="ccoP"/>
    <property type="match status" value="1"/>
</dbReference>
<dbReference type="InterPro" id="IPR036909">
    <property type="entry name" value="Cyt_c-like_dom_sf"/>
</dbReference>
<dbReference type="Gene3D" id="6.10.280.130">
    <property type="match status" value="1"/>
</dbReference>
<dbReference type="KEGG" id="mgm:Mmc1_2355"/>
<evidence type="ECO:0000256" key="3">
    <source>
        <dbReference type="ARBA" id="ARBA00006113"/>
    </source>
</evidence>
<dbReference type="GO" id="GO:0016491">
    <property type="term" value="F:oxidoreductase activity"/>
    <property type="evidence" value="ECO:0007669"/>
    <property type="project" value="UniProtKB-KW"/>
</dbReference>
<keyword evidence="25" id="KW-1185">Reference proteome</keyword>
<keyword evidence="9 22" id="KW-0812">Transmembrane</keyword>
<dbReference type="Pfam" id="PF13442">
    <property type="entry name" value="Cytochrome_CBB3"/>
    <property type="match status" value="2"/>
</dbReference>
<evidence type="ECO:0000256" key="21">
    <source>
        <dbReference type="SAM" id="MobiDB-lite"/>
    </source>
</evidence>
<dbReference type="EMBL" id="CP000471">
    <property type="protein sequence ID" value="ABK44855.1"/>
    <property type="molecule type" value="Genomic_DNA"/>
</dbReference>
<sequence>MSEENKSVSTTGHQWDDEEGYPLQELNNPLPTWWLYTFYFTIALSIVWWILYPAWPMSESATRGTLGWTMHTQLREELAAAKQGRAVYEEQIDSMSLNDIVKDSGLKAYAESAGKAIFGDNCRPCHGQAGQNNTPGFPVLNDDDWIYGGKLANISETINNGRGGIMPIHLESAGGSFSEAQVNSLVDYVMSLSGMDHDAAAAAKGKALYNGDASCYTCHGNDAKGSLKGKADGEEIDDSVGAPNLTDAIWLYGSSRDVIYKTIAYGRNGKMPAWGEGFQGFGKQLTPLDIKKLAIYVHGLGGGQ</sequence>
<keyword evidence="8 19" id="KW-0679">Respiratory chain</keyword>